<organism evidence="2 3">
    <name type="scientific">Shewanella putrefaciens</name>
    <name type="common">Pseudomonas putrefaciens</name>
    <dbReference type="NCBI Taxonomy" id="24"/>
    <lineage>
        <taxon>Bacteria</taxon>
        <taxon>Pseudomonadati</taxon>
        <taxon>Pseudomonadota</taxon>
        <taxon>Gammaproteobacteria</taxon>
        <taxon>Alteromonadales</taxon>
        <taxon>Shewanellaceae</taxon>
        <taxon>Shewanella</taxon>
    </lineage>
</organism>
<evidence type="ECO:0000313" key="2">
    <source>
        <dbReference type="EMBL" id="QYX71715.1"/>
    </source>
</evidence>
<reference evidence="2 3" key="1">
    <citation type="submission" date="2021-08" db="EMBL/GenBank/DDBJ databases">
        <title>Shewanella putrefaciens YZ-J, complete genome.</title>
        <authorList>
            <person name="Yi Z."/>
        </authorList>
    </citation>
    <scope>NUCLEOTIDE SEQUENCE [LARGE SCALE GENOMIC DNA]</scope>
    <source>
        <strain evidence="2 3">YZ-J</strain>
    </source>
</reference>
<dbReference type="EMBL" id="CP080635">
    <property type="protein sequence ID" value="QYX71715.1"/>
    <property type="molecule type" value="Genomic_DNA"/>
</dbReference>
<keyword evidence="2" id="KW-0808">Transferase</keyword>
<dbReference type="Gene3D" id="3.40.630.30">
    <property type="match status" value="1"/>
</dbReference>
<dbReference type="Proteomes" id="UP000827084">
    <property type="component" value="Chromosome"/>
</dbReference>
<dbReference type="GO" id="GO:0016746">
    <property type="term" value="F:acyltransferase activity"/>
    <property type="evidence" value="ECO:0007669"/>
    <property type="project" value="UniProtKB-KW"/>
</dbReference>
<evidence type="ECO:0000313" key="3">
    <source>
        <dbReference type="Proteomes" id="UP000827084"/>
    </source>
</evidence>
<dbReference type="PANTHER" id="PTHR43415">
    <property type="entry name" value="SPERMIDINE N(1)-ACETYLTRANSFERASE"/>
    <property type="match status" value="1"/>
</dbReference>
<feature type="domain" description="N-acetyltransferase" evidence="1">
    <location>
        <begin position="31"/>
        <end position="169"/>
    </location>
</feature>
<dbReference type="SUPFAM" id="SSF55729">
    <property type="entry name" value="Acyl-CoA N-acyltransferases (Nat)"/>
    <property type="match status" value="1"/>
</dbReference>
<dbReference type="EC" id="2.3.1.-" evidence="2"/>
<proteinExistence type="predicted"/>
<dbReference type="InterPro" id="IPR000182">
    <property type="entry name" value="GNAT_dom"/>
</dbReference>
<keyword evidence="3" id="KW-1185">Reference proteome</keyword>
<protein>
    <submittedName>
        <fullName evidence="2">GNAT family N-acetyltransferase</fullName>
        <ecNumber evidence="2">2.3.1.-</ecNumber>
    </submittedName>
</protein>
<sequence>MLGVCITLLCGKLENSYRIELRIKLNNYGVELRAVEMCDLPLLRRWRNRDDIRLQMMQTDYISPNQQRNWFESIQYRNDQQHWVLWCKGQRAGYVNLKGNISGELFGQDLADAGIYLGPSPVRHPMLAVAAALSQLDFGFETLQIKAIRTLVKTDNHSALRLNQQLGYQVLLNKQDFIALELLPSDYFIAREKLRRFFR</sequence>
<dbReference type="InterPro" id="IPR016181">
    <property type="entry name" value="Acyl_CoA_acyltransferase"/>
</dbReference>
<evidence type="ECO:0000259" key="1">
    <source>
        <dbReference type="Pfam" id="PF13302"/>
    </source>
</evidence>
<dbReference type="PANTHER" id="PTHR43415:SF3">
    <property type="entry name" value="GNAT-FAMILY ACETYLTRANSFERASE"/>
    <property type="match status" value="1"/>
</dbReference>
<accession>A0ABX8X9I5</accession>
<dbReference type="Pfam" id="PF13302">
    <property type="entry name" value="Acetyltransf_3"/>
    <property type="match status" value="1"/>
</dbReference>
<name>A0ABX8X9I5_SHEPU</name>
<keyword evidence="2" id="KW-0012">Acyltransferase</keyword>
<gene>
    <name evidence="2" type="ORF">K3G22_13150</name>
</gene>